<accession>A0A2G9RRU2</accession>
<evidence type="ECO:0000313" key="1">
    <source>
        <dbReference type="EMBL" id="PIO30495.1"/>
    </source>
</evidence>
<dbReference type="Proteomes" id="UP000228934">
    <property type="component" value="Unassembled WGS sequence"/>
</dbReference>
<sequence length="178" mass="19579">MNSEDAVNPLVGNIFSRLDEQDHRMDQFAMALQTLPSRTAHLESPTVAALVQTVLQAVRAPVSVQAPTSNITSIRVPPLSPSPLMPLGTESVSEDKPMHLGFTRFSADERTLRRRERLCLYYLFSWAESSVEIQALIDPGAAGLFIDAAFVSKHSILLQLRDTPFAIEALDGRPLQPA</sequence>
<proteinExistence type="predicted"/>
<protein>
    <submittedName>
        <fullName evidence="1">Uncharacterized protein</fullName>
    </submittedName>
</protein>
<feature type="non-terminal residue" evidence="1">
    <location>
        <position position="178"/>
    </location>
</feature>
<evidence type="ECO:0000313" key="2">
    <source>
        <dbReference type="Proteomes" id="UP000228934"/>
    </source>
</evidence>
<keyword evidence="2" id="KW-1185">Reference proteome</keyword>
<dbReference type="EMBL" id="KV935095">
    <property type="protein sequence ID" value="PIO30495.1"/>
    <property type="molecule type" value="Genomic_DNA"/>
</dbReference>
<dbReference type="CDD" id="cd00303">
    <property type="entry name" value="retropepsin_like"/>
    <property type="match status" value="1"/>
</dbReference>
<gene>
    <name evidence="1" type="ORF">AB205_0157910</name>
</gene>
<dbReference type="AlphaFoldDB" id="A0A2G9RRU2"/>
<reference evidence="2" key="1">
    <citation type="journal article" date="2017" name="Nat. Commun.">
        <title>The North American bullfrog draft genome provides insight into hormonal regulation of long noncoding RNA.</title>
        <authorList>
            <person name="Hammond S.A."/>
            <person name="Warren R.L."/>
            <person name="Vandervalk B.P."/>
            <person name="Kucuk E."/>
            <person name="Khan H."/>
            <person name="Gibb E.A."/>
            <person name="Pandoh P."/>
            <person name="Kirk H."/>
            <person name="Zhao Y."/>
            <person name="Jones M."/>
            <person name="Mungall A.J."/>
            <person name="Coope R."/>
            <person name="Pleasance S."/>
            <person name="Moore R.A."/>
            <person name="Holt R.A."/>
            <person name="Round J.M."/>
            <person name="Ohora S."/>
            <person name="Walle B.V."/>
            <person name="Veldhoen N."/>
            <person name="Helbing C.C."/>
            <person name="Birol I."/>
        </authorList>
    </citation>
    <scope>NUCLEOTIDE SEQUENCE [LARGE SCALE GENOMIC DNA]</scope>
</reference>
<organism evidence="1 2">
    <name type="scientific">Aquarana catesbeiana</name>
    <name type="common">American bullfrog</name>
    <name type="synonym">Rana catesbeiana</name>
    <dbReference type="NCBI Taxonomy" id="8400"/>
    <lineage>
        <taxon>Eukaryota</taxon>
        <taxon>Metazoa</taxon>
        <taxon>Chordata</taxon>
        <taxon>Craniata</taxon>
        <taxon>Vertebrata</taxon>
        <taxon>Euteleostomi</taxon>
        <taxon>Amphibia</taxon>
        <taxon>Batrachia</taxon>
        <taxon>Anura</taxon>
        <taxon>Neobatrachia</taxon>
        <taxon>Ranoidea</taxon>
        <taxon>Ranidae</taxon>
        <taxon>Aquarana</taxon>
    </lineage>
</organism>
<name>A0A2G9RRU2_AQUCT</name>